<dbReference type="AlphaFoldDB" id="A0A175W0B7"/>
<dbReference type="SUPFAM" id="SSF101690">
    <property type="entry name" value="PAZ domain"/>
    <property type="match status" value="1"/>
</dbReference>
<dbReference type="Gene3D" id="3.30.710.10">
    <property type="entry name" value="Potassium Channel Kv1.1, Chain A"/>
    <property type="match status" value="1"/>
</dbReference>
<dbReference type="VEuPathDB" id="FungiDB:MMYC01_207563"/>
<dbReference type="EMBL" id="LCTW02000175">
    <property type="protein sequence ID" value="KXX77147.1"/>
    <property type="molecule type" value="Genomic_DNA"/>
</dbReference>
<dbReference type="InterPro" id="IPR036085">
    <property type="entry name" value="PAZ_dom_sf"/>
</dbReference>
<dbReference type="InterPro" id="IPR011333">
    <property type="entry name" value="SKP1/BTB/POZ_sf"/>
</dbReference>
<name>A0A175W0B7_9PEZI</name>
<protein>
    <submittedName>
        <fullName evidence="1">Protein argonaute PNH1</fullName>
    </submittedName>
</protein>
<organism evidence="1 2">
    <name type="scientific">Madurella mycetomatis</name>
    <dbReference type="NCBI Taxonomy" id="100816"/>
    <lineage>
        <taxon>Eukaryota</taxon>
        <taxon>Fungi</taxon>
        <taxon>Dikarya</taxon>
        <taxon>Ascomycota</taxon>
        <taxon>Pezizomycotina</taxon>
        <taxon>Sordariomycetes</taxon>
        <taxon>Sordariomycetidae</taxon>
        <taxon>Sordariales</taxon>
        <taxon>Sordariales incertae sedis</taxon>
        <taxon>Madurella</taxon>
    </lineage>
</organism>
<accession>A0A175W0B7</accession>
<evidence type="ECO:0000313" key="2">
    <source>
        <dbReference type="Proteomes" id="UP000078237"/>
    </source>
</evidence>
<sequence>MSLTFGLPSGGTYTFSDISDTVITLTGPNSPFAVWNQPGGVEEPKPTADSDTNSPVLFRVYSKNLIQASRVFKAALTGGWKESSPWDVVNSDGEYNINAEGWDPEALSITLNAIHGRTKAIPSTISLEMLCKIAVLVDYYELHDALSFFASVWVETLRGSLPICYERDLILWICVSSVFGNVTILESVTKIAIKESPEKLRTLGLPIPNKISVKVNYRREKLFEQLTNLLDKVKEDLLEDIGGCSFECRSLLLGALTKQMYDGGYSYLGATGSRVSVSDTITKMGELHSPSKDWHKPSLSKYNACKISLPGLLRGPLEEIADSICGRVRVRTTHLPERRNRAGEVVLQVKTIAGLAIQNDGYVLPSPPRVPEFGAGPKLIEFWLDSGPPAQVAPVTAVGGSQGKKKAYGITLQKPHLPVVNVGTREKPTYLPPEACVVMPGQTQQMIRFAVRKPGTNANSIVHEGLGIVGLPGTNVLVVSLLAAS</sequence>
<dbReference type="OrthoDB" id="4584121at2759"/>
<proteinExistence type="predicted"/>
<comment type="caution">
    <text evidence="1">The sequence shown here is derived from an EMBL/GenBank/DDBJ whole genome shotgun (WGS) entry which is preliminary data.</text>
</comment>
<gene>
    <name evidence="1" type="ORF">MMYC01_207563</name>
</gene>
<dbReference type="Gene3D" id="2.170.260.10">
    <property type="entry name" value="paz domain"/>
    <property type="match status" value="1"/>
</dbReference>
<keyword evidence="2" id="KW-1185">Reference proteome</keyword>
<dbReference type="Proteomes" id="UP000078237">
    <property type="component" value="Unassembled WGS sequence"/>
</dbReference>
<evidence type="ECO:0000313" key="1">
    <source>
        <dbReference type="EMBL" id="KXX77147.1"/>
    </source>
</evidence>
<dbReference type="CDD" id="cd02846">
    <property type="entry name" value="PAZ_argonaute_like"/>
    <property type="match status" value="1"/>
</dbReference>
<reference evidence="1 2" key="1">
    <citation type="journal article" date="2016" name="Genome Announc.">
        <title>Genome Sequence of Madurella mycetomatis mm55, Isolated from a Human Mycetoma Case in Sudan.</title>
        <authorList>
            <person name="Smit S."/>
            <person name="Derks M.F."/>
            <person name="Bervoets S."/>
            <person name="Fahal A."/>
            <person name="van Leeuwen W."/>
            <person name="van Belkum A."/>
            <person name="van de Sande W.W."/>
        </authorList>
    </citation>
    <scope>NUCLEOTIDE SEQUENCE [LARGE SCALE GENOMIC DNA]</scope>
    <source>
        <strain evidence="2">mm55</strain>
    </source>
</reference>